<gene>
    <name evidence="4" type="ORF">NUH29_04050</name>
</gene>
<evidence type="ECO:0000313" key="5">
    <source>
        <dbReference type="Proteomes" id="UP001205337"/>
    </source>
</evidence>
<evidence type="ECO:0000256" key="1">
    <source>
        <dbReference type="ARBA" id="ARBA00023125"/>
    </source>
</evidence>
<dbReference type="InterPro" id="IPR001647">
    <property type="entry name" value="HTH_TetR"/>
</dbReference>
<dbReference type="SUPFAM" id="SSF48498">
    <property type="entry name" value="Tetracyclin repressor-like, C-terminal domain"/>
    <property type="match status" value="1"/>
</dbReference>
<keyword evidence="5" id="KW-1185">Reference proteome</keyword>
<feature type="domain" description="HTH tetR-type" evidence="3">
    <location>
        <begin position="8"/>
        <end position="68"/>
    </location>
</feature>
<evidence type="ECO:0000256" key="2">
    <source>
        <dbReference type="PROSITE-ProRule" id="PRU00335"/>
    </source>
</evidence>
<evidence type="ECO:0000259" key="3">
    <source>
        <dbReference type="PROSITE" id="PS50977"/>
    </source>
</evidence>
<evidence type="ECO:0000313" key="4">
    <source>
        <dbReference type="EMBL" id="MCS0498723.1"/>
    </source>
</evidence>
<dbReference type="Gene3D" id="1.10.357.10">
    <property type="entry name" value="Tetracycline Repressor, domain 2"/>
    <property type="match status" value="1"/>
</dbReference>
<sequence>MSRRMSPDDRRDALIQAAIRVIARGGVAAATARAITAEARMPPTSFRFVFSSREDLLSQVIRAVTDGERMAAELSIPYGVAATLEQVIVAAFDAYLDLLVQDPDRELALVELALYGVRYEPALADRQYGFYYREAEGMLTQLAQVCGITWREPGPVLARRLVVVMDGITTTWLADRDTQAARAFIRGIAPWFAASALRVAA</sequence>
<feature type="DNA-binding region" description="H-T-H motif" evidence="2">
    <location>
        <begin position="31"/>
        <end position="50"/>
    </location>
</feature>
<accession>A0ABT1ZDD5</accession>
<reference evidence="4 5" key="1">
    <citation type="submission" date="2022-08" db="EMBL/GenBank/DDBJ databases">
        <authorList>
            <person name="Li F."/>
        </authorList>
    </citation>
    <scope>NUCLEOTIDE SEQUENCE [LARGE SCALE GENOMIC DNA]</scope>
    <source>
        <strain evidence="4 5">10F1B-8-1</strain>
    </source>
</reference>
<dbReference type="SUPFAM" id="SSF46689">
    <property type="entry name" value="Homeodomain-like"/>
    <property type="match status" value="1"/>
</dbReference>
<keyword evidence="1 2" id="KW-0238">DNA-binding</keyword>
<organism evidence="4 5">
    <name type="scientific">Protaetiibacter mangrovi</name>
    <dbReference type="NCBI Taxonomy" id="2970926"/>
    <lineage>
        <taxon>Bacteria</taxon>
        <taxon>Bacillati</taxon>
        <taxon>Actinomycetota</taxon>
        <taxon>Actinomycetes</taxon>
        <taxon>Micrococcales</taxon>
        <taxon>Microbacteriaceae</taxon>
        <taxon>Protaetiibacter</taxon>
    </lineage>
</organism>
<name>A0ABT1ZDD5_9MICO</name>
<dbReference type="Proteomes" id="UP001205337">
    <property type="component" value="Unassembled WGS sequence"/>
</dbReference>
<proteinExistence type="predicted"/>
<protein>
    <submittedName>
        <fullName evidence="4">TetR family transcriptional regulator</fullName>
    </submittedName>
</protein>
<dbReference type="InterPro" id="IPR036271">
    <property type="entry name" value="Tet_transcr_reg_TetR-rel_C_sf"/>
</dbReference>
<dbReference type="RefSeq" id="WP_258797722.1">
    <property type="nucleotide sequence ID" value="NZ_JANTHX010000004.1"/>
</dbReference>
<dbReference type="InterPro" id="IPR009057">
    <property type="entry name" value="Homeodomain-like_sf"/>
</dbReference>
<dbReference type="PROSITE" id="PS50977">
    <property type="entry name" value="HTH_TETR_2"/>
    <property type="match status" value="1"/>
</dbReference>
<dbReference type="EMBL" id="JANTHX010000004">
    <property type="protein sequence ID" value="MCS0498723.1"/>
    <property type="molecule type" value="Genomic_DNA"/>
</dbReference>
<comment type="caution">
    <text evidence="4">The sequence shown here is derived from an EMBL/GenBank/DDBJ whole genome shotgun (WGS) entry which is preliminary data.</text>
</comment>
<dbReference type="Pfam" id="PF00440">
    <property type="entry name" value="TetR_N"/>
    <property type="match status" value="1"/>
</dbReference>